<dbReference type="STRING" id="1178825.SAMN05216261_0547"/>
<dbReference type="InterPro" id="IPR037682">
    <property type="entry name" value="TonB_C"/>
</dbReference>
<protein>
    <submittedName>
        <fullName evidence="4">Signal transducer regulating beta-lactamase production, contains metallopeptidase domain</fullName>
    </submittedName>
</protein>
<dbReference type="OrthoDB" id="1522859at2"/>
<dbReference type="eggNOG" id="COG4219">
    <property type="taxonomic scope" value="Bacteria"/>
</dbReference>
<dbReference type="Pfam" id="PF03544">
    <property type="entry name" value="TonB_C"/>
    <property type="match status" value="1"/>
</dbReference>
<organism evidence="4 5">
    <name type="scientific">Algibacter luteus</name>
    <dbReference type="NCBI Taxonomy" id="1178825"/>
    <lineage>
        <taxon>Bacteria</taxon>
        <taxon>Pseudomonadati</taxon>
        <taxon>Bacteroidota</taxon>
        <taxon>Flavobacteriia</taxon>
        <taxon>Flavobacteriales</taxon>
        <taxon>Flavobacteriaceae</taxon>
        <taxon>Algibacter</taxon>
    </lineage>
</organism>
<feature type="transmembrane region" description="Helical" evidence="1">
    <location>
        <begin position="182"/>
        <end position="201"/>
    </location>
</feature>
<dbReference type="InterPro" id="IPR052173">
    <property type="entry name" value="Beta-lactam_resp_regulator"/>
</dbReference>
<accession>A0A1M6APJ6</accession>
<dbReference type="Gene3D" id="3.30.1150.10">
    <property type="match status" value="1"/>
</dbReference>
<dbReference type="RefSeq" id="WP_019386119.1">
    <property type="nucleotide sequence ID" value="NZ_ALIH01000001.1"/>
</dbReference>
<feature type="transmembrane region" description="Helical" evidence="1">
    <location>
        <begin position="269"/>
        <end position="286"/>
    </location>
</feature>
<feature type="transmembrane region" description="Helical" evidence="1">
    <location>
        <begin position="6"/>
        <end position="23"/>
    </location>
</feature>
<keyword evidence="5" id="KW-1185">Reference proteome</keyword>
<evidence type="ECO:0000259" key="3">
    <source>
        <dbReference type="Pfam" id="PF05569"/>
    </source>
</evidence>
<evidence type="ECO:0000256" key="1">
    <source>
        <dbReference type="SAM" id="Phobius"/>
    </source>
</evidence>
<name>A0A1M6APJ6_9FLAO</name>
<evidence type="ECO:0000313" key="4">
    <source>
        <dbReference type="EMBL" id="SHI38392.1"/>
    </source>
</evidence>
<dbReference type="SUPFAM" id="SSF74653">
    <property type="entry name" value="TolA/TonB C-terminal domain"/>
    <property type="match status" value="1"/>
</dbReference>
<dbReference type="Proteomes" id="UP000184396">
    <property type="component" value="Unassembled WGS sequence"/>
</dbReference>
<dbReference type="PANTHER" id="PTHR34978">
    <property type="entry name" value="POSSIBLE SENSOR-TRANSDUCER PROTEIN BLAR"/>
    <property type="match status" value="1"/>
</dbReference>
<feature type="transmembrane region" description="Helical" evidence="1">
    <location>
        <begin position="99"/>
        <end position="122"/>
    </location>
</feature>
<dbReference type="GO" id="GO:0055085">
    <property type="term" value="P:transmembrane transport"/>
    <property type="evidence" value="ECO:0007669"/>
    <property type="project" value="InterPro"/>
</dbReference>
<proteinExistence type="predicted"/>
<dbReference type="Pfam" id="PF05569">
    <property type="entry name" value="Peptidase_M56"/>
    <property type="match status" value="1"/>
</dbReference>
<dbReference type="CDD" id="cd07341">
    <property type="entry name" value="M56_BlaR1_MecR1_like"/>
    <property type="match status" value="1"/>
</dbReference>
<gene>
    <name evidence="4" type="ORF">SAMN05216261_0547</name>
</gene>
<feature type="domain" description="Peptidase M56" evidence="3">
    <location>
        <begin position="157"/>
        <end position="259"/>
    </location>
</feature>
<dbReference type="EMBL" id="FQYK01000001">
    <property type="protein sequence ID" value="SHI38392.1"/>
    <property type="molecule type" value="Genomic_DNA"/>
</dbReference>
<dbReference type="InterPro" id="IPR008756">
    <property type="entry name" value="Peptidase_M56"/>
</dbReference>
<keyword evidence="1" id="KW-1133">Transmembrane helix</keyword>
<keyword evidence="1" id="KW-0812">Transmembrane</keyword>
<feature type="domain" description="TonB C-terminal" evidence="2">
    <location>
        <begin position="472"/>
        <end position="533"/>
    </location>
</feature>
<evidence type="ECO:0000259" key="2">
    <source>
        <dbReference type="Pfam" id="PF03544"/>
    </source>
</evidence>
<dbReference type="PANTHER" id="PTHR34978:SF3">
    <property type="entry name" value="SLR0241 PROTEIN"/>
    <property type="match status" value="1"/>
</dbReference>
<dbReference type="AlphaFoldDB" id="A0A1M6APJ6"/>
<evidence type="ECO:0000313" key="5">
    <source>
        <dbReference type="Proteomes" id="UP000184396"/>
    </source>
</evidence>
<feature type="transmembrane region" description="Helical" evidence="1">
    <location>
        <begin position="134"/>
        <end position="153"/>
    </location>
</feature>
<reference evidence="4 5" key="1">
    <citation type="submission" date="2016-11" db="EMBL/GenBank/DDBJ databases">
        <authorList>
            <person name="Jaros S."/>
            <person name="Januszkiewicz K."/>
            <person name="Wedrychowicz H."/>
        </authorList>
    </citation>
    <scope>NUCLEOTIDE SEQUENCE [LARGE SCALE GENOMIC DNA]</scope>
    <source>
        <strain evidence="4 5">CGMCC 1.12213</strain>
    </source>
</reference>
<keyword evidence="1" id="KW-0472">Membrane</keyword>
<sequence>MLNYIIQIVAFQLFFIIVFDVFLKKETFFNWNRAYLLVTALLSLILPFIKISSFKHIISKEYIINLPEIIIGNSTPAELPITELTQFATEEKSFVTWEFIFYLGLFVAFILFLVKLSKILFLLKNNPKQLESNFYVVSLLKSNMAFSFFNYIFLGELLKKEERAAVLKHEIVHVKQKHTLDLLFFELLRILFWFNPLVYMYQNRIMSLHEYIADAQAVKSQSKNAYYQNLLSQVFETRNISFINPFFKKSLIKKRIIMLQKTKSKQVSLFKYVLIVPIVFGMLIYTSCLDATNNKEDSVSVNQELKNETPLIKKIKALKNQIQKQGNLNDHEEKGLRLLLNTAKGREFNQALLDEVTAYTSQKTESELVGKIVAVFEQIQVQGHISEGEDVALKSLLVLTSEDGFNDPFFADVIKYVDIPFAIIDQPPVFLGCENLPANEQKKCMSKNISMHVNNNFNTKLADSLKLTGRQRINVIFKISNTGDIVDVRSRAPHPGLEAEAIRVINTLPKFTPGEHQGKKVNVPYSLPIIFEIAEKKSKQ</sequence>
<feature type="transmembrane region" description="Helical" evidence="1">
    <location>
        <begin position="35"/>
        <end position="58"/>
    </location>
</feature>